<protein>
    <submittedName>
        <fullName evidence="12">Iron transport multicopper oxidase FET3</fullName>
    </submittedName>
</protein>
<sequence length="641" mass="72322">MVKNYCHDTFCEAWNSVNLLLIKSTMLTHLLFLLLTALIRTEAKVQIYDFNITWVRTNPDGLFERPTIGINNEWPPPIMTATLGDRVVVNVENHLGNQTTALHFHGIYHNGTTHMDGAAQVTQCGIAPGAKFTYNFTVNQSGTYWYHSHTKGQYPDGLRAPFIITDPDSPYNSHEELILSVSDWYHEEMTTIIPKFLSRTNPSGAEPVPQSALLNDTQKLKVAVQPNKTYIVHLVNMGAFAGQHFWFEDHKMTIVEVDGVATDPVETEKLYLSAAQRYSFLLTTKDVKTKNYAFVASMDTELFDNMPKDLNVQSVGFLIYDDTKPIPKPTKVESLDYFDDFNLVPLDKLPLLPTPDQTITLDVDMKNLGNGRSYAFFNNITYITPKVPTLYTVLSTGVSALDSRVYGEFSHSFVLEKMKTIEIVVNNLDSGKHPFHLHGHNFQTIARSGDKGGKFNSRISQDTKYPLIPMRRDTVLVPPEGYIVLRFRTDNPGVWLFHCHIEWHIEQGLIATFIEAPMDIQKELKIPQDHYNACKTMNIPISGNAAANTLDFFDLEGANTAPPSLPPGFTPRGILAMFFSCLSALLGLAVITWYGLADIEKDSVYKEDQVDTESERANFADDECKLNSVPKTPEPFFLRFR</sequence>
<dbReference type="Pfam" id="PF00394">
    <property type="entry name" value="Cu-oxidase"/>
    <property type="match status" value="1"/>
</dbReference>
<dbReference type="InterPro" id="IPR011707">
    <property type="entry name" value="Cu-oxidase-like_N"/>
</dbReference>
<dbReference type="GO" id="GO:0004322">
    <property type="term" value="F:ferroxidase activity"/>
    <property type="evidence" value="ECO:0007669"/>
    <property type="project" value="TreeGrafter"/>
</dbReference>
<keyword evidence="8" id="KW-0472">Membrane</keyword>
<dbReference type="CDD" id="cd13851">
    <property type="entry name" value="CuRO_1_Fet3p"/>
    <property type="match status" value="1"/>
</dbReference>
<evidence type="ECO:0000256" key="2">
    <source>
        <dbReference type="ARBA" id="ARBA00022723"/>
    </source>
</evidence>
<organism evidence="12 13">
    <name type="scientific">Golovinomyces cichoracearum</name>
    <dbReference type="NCBI Taxonomy" id="62708"/>
    <lineage>
        <taxon>Eukaryota</taxon>
        <taxon>Fungi</taxon>
        <taxon>Dikarya</taxon>
        <taxon>Ascomycota</taxon>
        <taxon>Pezizomycotina</taxon>
        <taxon>Leotiomycetes</taxon>
        <taxon>Erysiphales</taxon>
        <taxon>Erysiphaceae</taxon>
        <taxon>Golovinomyces</taxon>
    </lineage>
</organism>
<dbReference type="PANTHER" id="PTHR11709">
    <property type="entry name" value="MULTI-COPPER OXIDASE"/>
    <property type="match status" value="1"/>
</dbReference>
<dbReference type="InterPro" id="IPR044130">
    <property type="entry name" value="CuRO_2_Fet3-like"/>
</dbReference>
<feature type="domain" description="Plastocyanin-like" evidence="11">
    <location>
        <begin position="52"/>
        <end position="168"/>
    </location>
</feature>
<comment type="similarity">
    <text evidence="1">Belongs to the multicopper oxidase family.</text>
</comment>
<dbReference type="AlphaFoldDB" id="A0A420J281"/>
<dbReference type="Proteomes" id="UP000283383">
    <property type="component" value="Unassembled WGS sequence"/>
</dbReference>
<dbReference type="InterPro" id="IPR033138">
    <property type="entry name" value="Cu_oxidase_CS"/>
</dbReference>
<dbReference type="InterPro" id="IPR008972">
    <property type="entry name" value="Cupredoxin"/>
</dbReference>
<dbReference type="InterPro" id="IPR045087">
    <property type="entry name" value="Cu-oxidase_fam"/>
</dbReference>
<dbReference type="PROSITE" id="PS00079">
    <property type="entry name" value="MULTICOPPER_OXIDASE1"/>
    <property type="match status" value="1"/>
</dbReference>
<dbReference type="FunFam" id="2.60.40.420:FF:000071">
    <property type="entry name" value="Conidial pigment biosynthesis oxidase Abr1/brown 1"/>
    <property type="match status" value="1"/>
</dbReference>
<gene>
    <name evidence="12" type="ORF">GcM3_041019</name>
</gene>
<feature type="domain" description="Plastocyanin-like" evidence="9">
    <location>
        <begin position="176"/>
        <end position="321"/>
    </location>
</feature>
<evidence type="ECO:0000256" key="8">
    <source>
        <dbReference type="SAM" id="Phobius"/>
    </source>
</evidence>
<dbReference type="InterPro" id="IPR011706">
    <property type="entry name" value="Cu-oxidase_C"/>
</dbReference>
<comment type="subcellular location">
    <subcellularLocation>
        <location evidence="7">Cell membrane</location>
        <topology evidence="7">Single-pass type I membrane protein</topology>
        <orientation evidence="7">Extracellular side</orientation>
    </subcellularLocation>
</comment>
<dbReference type="SUPFAM" id="SSF49503">
    <property type="entry name" value="Cupredoxins"/>
    <property type="match status" value="3"/>
</dbReference>
<keyword evidence="8" id="KW-0812">Transmembrane</keyword>
<dbReference type="FunFam" id="2.60.40.420:FF:000024">
    <property type="entry name" value="FET5p Multicopper oxidase"/>
    <property type="match status" value="1"/>
</dbReference>
<keyword evidence="8" id="KW-1133">Transmembrane helix</keyword>
<evidence type="ECO:0000313" key="12">
    <source>
        <dbReference type="EMBL" id="RKF80881.1"/>
    </source>
</evidence>
<dbReference type="Pfam" id="PF07731">
    <property type="entry name" value="Cu-oxidase_2"/>
    <property type="match status" value="1"/>
</dbReference>
<dbReference type="Gene3D" id="2.60.40.420">
    <property type="entry name" value="Cupredoxins - blue copper proteins"/>
    <property type="match status" value="3"/>
</dbReference>
<evidence type="ECO:0000259" key="10">
    <source>
        <dbReference type="Pfam" id="PF07731"/>
    </source>
</evidence>
<evidence type="ECO:0000256" key="4">
    <source>
        <dbReference type="ARBA" id="ARBA00023002"/>
    </source>
</evidence>
<evidence type="ECO:0000256" key="3">
    <source>
        <dbReference type="ARBA" id="ARBA00022729"/>
    </source>
</evidence>
<comment type="caution">
    <text evidence="12">The sequence shown here is derived from an EMBL/GenBank/DDBJ whole genome shotgun (WGS) entry which is preliminary data.</text>
</comment>
<evidence type="ECO:0000256" key="7">
    <source>
        <dbReference type="ARBA" id="ARBA00037814"/>
    </source>
</evidence>
<name>A0A420J281_9PEZI</name>
<reference evidence="12 13" key="1">
    <citation type="journal article" date="2018" name="BMC Genomics">
        <title>Comparative genome analyses reveal sequence features reflecting distinct modes of host-adaptation between dicot and monocot powdery mildew.</title>
        <authorList>
            <person name="Wu Y."/>
            <person name="Ma X."/>
            <person name="Pan Z."/>
            <person name="Kale S.D."/>
            <person name="Song Y."/>
            <person name="King H."/>
            <person name="Zhang Q."/>
            <person name="Presley C."/>
            <person name="Deng X."/>
            <person name="Wei C.I."/>
            <person name="Xiao S."/>
        </authorList>
    </citation>
    <scope>NUCLEOTIDE SEQUENCE [LARGE SCALE GENOMIC DNA]</scope>
    <source>
        <strain evidence="12">UMSG3</strain>
    </source>
</reference>
<keyword evidence="6" id="KW-0325">Glycoprotein</keyword>
<dbReference type="PANTHER" id="PTHR11709:SF361">
    <property type="entry name" value="IRON TRANSPORT MULTICOPPER OXIDASE FET3"/>
    <property type="match status" value="1"/>
</dbReference>
<feature type="domain" description="Plastocyanin-like" evidence="10">
    <location>
        <begin position="382"/>
        <end position="517"/>
    </location>
</feature>
<keyword evidence="3" id="KW-0732">Signal</keyword>
<dbReference type="GO" id="GO:0033215">
    <property type="term" value="P:reductive iron assimilation"/>
    <property type="evidence" value="ECO:0007669"/>
    <property type="project" value="TreeGrafter"/>
</dbReference>
<dbReference type="CDD" id="cd13899">
    <property type="entry name" value="CuRO_3_Fet3p"/>
    <property type="match status" value="1"/>
</dbReference>
<accession>A0A420J281</accession>
<dbReference type="InterPro" id="IPR001117">
    <property type="entry name" value="Cu-oxidase_2nd"/>
</dbReference>
<evidence type="ECO:0000256" key="1">
    <source>
        <dbReference type="ARBA" id="ARBA00010609"/>
    </source>
</evidence>
<dbReference type="Pfam" id="PF07732">
    <property type="entry name" value="Cu-oxidase_3"/>
    <property type="match status" value="1"/>
</dbReference>
<dbReference type="GO" id="GO:0033573">
    <property type="term" value="C:high-affinity iron permease complex"/>
    <property type="evidence" value="ECO:0007669"/>
    <property type="project" value="TreeGrafter"/>
</dbReference>
<evidence type="ECO:0000313" key="13">
    <source>
        <dbReference type="Proteomes" id="UP000283383"/>
    </source>
</evidence>
<proteinExistence type="inferred from homology"/>
<dbReference type="CDD" id="cd13877">
    <property type="entry name" value="CuRO_2_Fet3p_like"/>
    <property type="match status" value="1"/>
</dbReference>
<evidence type="ECO:0000259" key="11">
    <source>
        <dbReference type="Pfam" id="PF07732"/>
    </source>
</evidence>
<keyword evidence="13" id="KW-1185">Reference proteome</keyword>
<dbReference type="FunFam" id="2.60.40.420:FF:000022">
    <property type="entry name" value="FET5p Multicopper oxidase"/>
    <property type="match status" value="1"/>
</dbReference>
<keyword evidence="5" id="KW-0186">Copper</keyword>
<feature type="transmembrane region" description="Helical" evidence="8">
    <location>
        <begin position="574"/>
        <end position="596"/>
    </location>
</feature>
<dbReference type="GO" id="GO:0010106">
    <property type="term" value="P:cellular response to iron ion starvation"/>
    <property type="evidence" value="ECO:0007669"/>
    <property type="project" value="TreeGrafter"/>
</dbReference>
<evidence type="ECO:0000256" key="5">
    <source>
        <dbReference type="ARBA" id="ARBA00023008"/>
    </source>
</evidence>
<dbReference type="InterPro" id="IPR002355">
    <property type="entry name" value="Cu_oxidase_Cu_BS"/>
</dbReference>
<dbReference type="GO" id="GO:0005507">
    <property type="term" value="F:copper ion binding"/>
    <property type="evidence" value="ECO:0007669"/>
    <property type="project" value="InterPro"/>
</dbReference>
<evidence type="ECO:0000259" key="9">
    <source>
        <dbReference type="Pfam" id="PF00394"/>
    </source>
</evidence>
<keyword evidence="2" id="KW-0479">Metal-binding</keyword>
<dbReference type="EMBL" id="MCBQ01004143">
    <property type="protein sequence ID" value="RKF80881.1"/>
    <property type="molecule type" value="Genomic_DNA"/>
</dbReference>
<dbReference type="STRING" id="62708.A0A420J281"/>
<dbReference type="PROSITE" id="PS00080">
    <property type="entry name" value="MULTICOPPER_OXIDASE2"/>
    <property type="match status" value="1"/>
</dbReference>
<feature type="transmembrane region" description="Helical" evidence="8">
    <location>
        <begin position="20"/>
        <end position="39"/>
    </location>
</feature>
<evidence type="ECO:0000256" key="6">
    <source>
        <dbReference type="ARBA" id="ARBA00023180"/>
    </source>
</evidence>
<keyword evidence="4" id="KW-0560">Oxidoreductase</keyword>